<dbReference type="EMBL" id="LXQA011450425">
    <property type="protein sequence ID" value="MCI97653.1"/>
    <property type="molecule type" value="Genomic_DNA"/>
</dbReference>
<evidence type="ECO:0000313" key="2">
    <source>
        <dbReference type="Proteomes" id="UP000265520"/>
    </source>
</evidence>
<dbReference type="Proteomes" id="UP000265520">
    <property type="component" value="Unassembled WGS sequence"/>
</dbReference>
<proteinExistence type="predicted"/>
<reference evidence="1 2" key="1">
    <citation type="journal article" date="2018" name="Front. Plant Sci.">
        <title>Red Clover (Trifolium pratense) and Zigzag Clover (T. medium) - A Picture of Genomic Similarities and Differences.</title>
        <authorList>
            <person name="Dluhosova J."/>
            <person name="Istvanek J."/>
            <person name="Nedelnik J."/>
            <person name="Repkova J."/>
        </authorList>
    </citation>
    <scope>NUCLEOTIDE SEQUENCE [LARGE SCALE GENOMIC DNA]</scope>
    <source>
        <strain evidence="2">cv. 10/8</strain>
        <tissue evidence="1">Leaf</tissue>
    </source>
</reference>
<protein>
    <submittedName>
        <fullName evidence="1">Uncharacterized protein</fullName>
    </submittedName>
</protein>
<comment type="caution">
    <text evidence="1">The sequence shown here is derived from an EMBL/GenBank/DDBJ whole genome shotgun (WGS) entry which is preliminary data.</text>
</comment>
<name>A0A392WCX7_9FABA</name>
<dbReference type="AlphaFoldDB" id="A0A392WCX7"/>
<feature type="non-terminal residue" evidence="1">
    <location>
        <position position="1"/>
    </location>
</feature>
<sequence length="34" mass="3991">IRVQVEDDGSSAVRVKQQLQQQQHQDWNVLSIEE</sequence>
<accession>A0A392WCX7</accession>
<keyword evidence="2" id="KW-1185">Reference proteome</keyword>
<organism evidence="1 2">
    <name type="scientific">Trifolium medium</name>
    <dbReference type="NCBI Taxonomy" id="97028"/>
    <lineage>
        <taxon>Eukaryota</taxon>
        <taxon>Viridiplantae</taxon>
        <taxon>Streptophyta</taxon>
        <taxon>Embryophyta</taxon>
        <taxon>Tracheophyta</taxon>
        <taxon>Spermatophyta</taxon>
        <taxon>Magnoliopsida</taxon>
        <taxon>eudicotyledons</taxon>
        <taxon>Gunneridae</taxon>
        <taxon>Pentapetalae</taxon>
        <taxon>rosids</taxon>
        <taxon>fabids</taxon>
        <taxon>Fabales</taxon>
        <taxon>Fabaceae</taxon>
        <taxon>Papilionoideae</taxon>
        <taxon>50 kb inversion clade</taxon>
        <taxon>NPAAA clade</taxon>
        <taxon>Hologalegina</taxon>
        <taxon>IRL clade</taxon>
        <taxon>Trifolieae</taxon>
        <taxon>Trifolium</taxon>
    </lineage>
</organism>
<evidence type="ECO:0000313" key="1">
    <source>
        <dbReference type="EMBL" id="MCI97653.1"/>
    </source>
</evidence>